<feature type="region of interest" description="Disordered" evidence="1">
    <location>
        <begin position="1"/>
        <end position="50"/>
    </location>
</feature>
<accession>L8WZ07</accession>
<dbReference type="GO" id="GO:0015171">
    <property type="term" value="F:amino acid transmembrane transporter activity"/>
    <property type="evidence" value="ECO:0007669"/>
    <property type="project" value="TreeGrafter"/>
</dbReference>
<evidence type="ECO:0000313" key="2">
    <source>
        <dbReference type="EMBL" id="ELU42057.1"/>
    </source>
</evidence>
<feature type="compositionally biased region" description="Polar residues" evidence="1">
    <location>
        <begin position="16"/>
        <end position="36"/>
    </location>
</feature>
<dbReference type="PANTHER" id="PTHR43341:SF18">
    <property type="entry name" value="AMINO ACID PERMEASE_ SLC12A DOMAIN-CONTAINING PROTEIN"/>
    <property type="match status" value="1"/>
</dbReference>
<dbReference type="InterPro" id="IPR050524">
    <property type="entry name" value="APC_YAT"/>
</dbReference>
<dbReference type="OrthoDB" id="2268893at2759"/>
<keyword evidence="3" id="KW-1185">Reference proteome</keyword>
<dbReference type="AlphaFoldDB" id="L8WZ07"/>
<gene>
    <name evidence="2" type="ORF">AG1IA_03908</name>
</gene>
<sequence length="129" mass="14304">MNSSLPILEQGYVTPDASSTRSSGQQPMDQTPQTPSKLPDKDIERNSIYSNDVPWEAHPERLADVRRGLKQRHIHMWVHKNLSQELTIAYIGTGLFLSSGKALAEAGPLGAFLGYTVVGSSTYRDYEEV</sequence>
<comment type="caution">
    <text evidence="2">The sequence shown here is derived from an EMBL/GenBank/DDBJ whole genome shotgun (WGS) entry which is preliminary data.</text>
</comment>
<reference evidence="2 3" key="1">
    <citation type="journal article" date="2013" name="Nat. Commun.">
        <title>The evolution and pathogenic mechanisms of the rice sheath blight pathogen.</title>
        <authorList>
            <person name="Zheng A."/>
            <person name="Lin R."/>
            <person name="Xu L."/>
            <person name="Qin P."/>
            <person name="Tang C."/>
            <person name="Ai P."/>
            <person name="Zhang D."/>
            <person name="Liu Y."/>
            <person name="Sun Z."/>
            <person name="Feng H."/>
            <person name="Wang Y."/>
            <person name="Chen Y."/>
            <person name="Liang X."/>
            <person name="Fu R."/>
            <person name="Li Q."/>
            <person name="Zhang J."/>
            <person name="Yu X."/>
            <person name="Xie Z."/>
            <person name="Ding L."/>
            <person name="Guan P."/>
            <person name="Tang J."/>
            <person name="Liang Y."/>
            <person name="Wang S."/>
            <person name="Deng Q."/>
            <person name="Li S."/>
            <person name="Zhu J."/>
            <person name="Wang L."/>
            <person name="Liu H."/>
            <person name="Li P."/>
        </authorList>
    </citation>
    <scope>NUCLEOTIDE SEQUENCE [LARGE SCALE GENOMIC DNA]</scope>
    <source>
        <strain evidence="3">AG-1 IA</strain>
    </source>
</reference>
<dbReference type="Proteomes" id="UP000011668">
    <property type="component" value="Unassembled WGS sequence"/>
</dbReference>
<dbReference type="STRING" id="983506.L8WZ07"/>
<dbReference type="HOGENOM" id="CLU_1950271_0_0_1"/>
<protein>
    <submittedName>
        <fullName evidence="2">Amino acid permease domain-containing protein</fullName>
    </submittedName>
</protein>
<proteinExistence type="predicted"/>
<evidence type="ECO:0000313" key="3">
    <source>
        <dbReference type="Proteomes" id="UP000011668"/>
    </source>
</evidence>
<dbReference type="EMBL" id="AFRT01000938">
    <property type="protein sequence ID" value="ELU42057.1"/>
    <property type="molecule type" value="Genomic_DNA"/>
</dbReference>
<dbReference type="GO" id="GO:0016020">
    <property type="term" value="C:membrane"/>
    <property type="evidence" value="ECO:0007669"/>
    <property type="project" value="TreeGrafter"/>
</dbReference>
<name>L8WZ07_THACA</name>
<evidence type="ECO:0000256" key="1">
    <source>
        <dbReference type="SAM" id="MobiDB-lite"/>
    </source>
</evidence>
<dbReference type="PANTHER" id="PTHR43341">
    <property type="entry name" value="AMINO ACID PERMEASE"/>
    <property type="match status" value="1"/>
</dbReference>
<organism evidence="2 3">
    <name type="scientific">Thanatephorus cucumeris (strain AG1-IA)</name>
    <name type="common">Rice sheath blight fungus</name>
    <name type="synonym">Rhizoctonia solani</name>
    <dbReference type="NCBI Taxonomy" id="983506"/>
    <lineage>
        <taxon>Eukaryota</taxon>
        <taxon>Fungi</taxon>
        <taxon>Dikarya</taxon>
        <taxon>Basidiomycota</taxon>
        <taxon>Agaricomycotina</taxon>
        <taxon>Agaricomycetes</taxon>
        <taxon>Cantharellales</taxon>
        <taxon>Ceratobasidiaceae</taxon>
        <taxon>Rhizoctonia</taxon>
        <taxon>Rhizoctonia solani AG-1</taxon>
    </lineage>
</organism>